<feature type="signal peptide" evidence="2">
    <location>
        <begin position="1"/>
        <end position="20"/>
    </location>
</feature>
<dbReference type="RefSeq" id="WP_186642106.1">
    <property type="nucleotide sequence ID" value="NZ_JACOAF010000061.1"/>
</dbReference>
<dbReference type="Gene3D" id="1.20.144.10">
    <property type="entry name" value="Phosphatidic acid phosphatase type 2/haloperoxidase"/>
    <property type="match status" value="1"/>
</dbReference>
<dbReference type="EMBL" id="JACOAF010000061">
    <property type="protein sequence ID" value="MBC3542397.1"/>
    <property type="molecule type" value="Genomic_DNA"/>
</dbReference>
<feature type="chain" id="PRO_5047169707" evidence="2">
    <location>
        <begin position="21"/>
        <end position="275"/>
    </location>
</feature>
<keyword evidence="5" id="KW-1185">Reference proteome</keyword>
<evidence type="ECO:0000256" key="2">
    <source>
        <dbReference type="SAM" id="SignalP"/>
    </source>
</evidence>
<evidence type="ECO:0000313" key="5">
    <source>
        <dbReference type="Proteomes" id="UP000659698"/>
    </source>
</evidence>
<reference evidence="4 5" key="1">
    <citation type="journal article" date="2019" name="Int. J. Syst. Evol. Microbiol.">
        <title>Rufibacter sediminis sp. nov., isolated from freshwater lake sediment.</title>
        <authorList>
            <person name="Qu J.H."/>
            <person name="Zhang L.J."/>
            <person name="Fu Y.H."/>
            <person name="Li H.F."/>
        </authorList>
    </citation>
    <scope>NUCLEOTIDE SEQUENCE [LARGE SCALE GENOMIC DNA]</scope>
    <source>
        <strain evidence="4 5">H-1</strain>
    </source>
</reference>
<dbReference type="Pfam" id="PF01569">
    <property type="entry name" value="PAP2"/>
    <property type="match status" value="1"/>
</dbReference>
<evidence type="ECO:0000259" key="3">
    <source>
        <dbReference type="SMART" id="SM00014"/>
    </source>
</evidence>
<organism evidence="4 5">
    <name type="scientific">Rufibacter sediminis</name>
    <dbReference type="NCBI Taxonomy" id="2762756"/>
    <lineage>
        <taxon>Bacteria</taxon>
        <taxon>Pseudomonadati</taxon>
        <taxon>Bacteroidota</taxon>
        <taxon>Cytophagia</taxon>
        <taxon>Cytophagales</taxon>
        <taxon>Hymenobacteraceae</taxon>
        <taxon>Rufibacter</taxon>
    </lineage>
</organism>
<feature type="region of interest" description="Disordered" evidence="1">
    <location>
        <begin position="151"/>
        <end position="177"/>
    </location>
</feature>
<evidence type="ECO:0000313" key="4">
    <source>
        <dbReference type="EMBL" id="MBC3542397.1"/>
    </source>
</evidence>
<dbReference type="PANTHER" id="PTHR14969:SF13">
    <property type="entry name" value="AT30094P"/>
    <property type="match status" value="1"/>
</dbReference>
<proteinExistence type="predicted"/>
<feature type="domain" description="Phosphatidic acid phosphatase type 2/haloperoxidase" evidence="3">
    <location>
        <begin position="129"/>
        <end position="241"/>
    </location>
</feature>
<protein>
    <submittedName>
        <fullName evidence="4">Phosphatase PAP2 family protein</fullName>
    </submittedName>
</protein>
<keyword evidence="2" id="KW-0732">Signal</keyword>
<gene>
    <name evidence="4" type="ORF">H7U12_22150</name>
</gene>
<dbReference type="SUPFAM" id="SSF48317">
    <property type="entry name" value="Acid phosphatase/Vanadium-dependent haloperoxidase"/>
    <property type="match status" value="1"/>
</dbReference>
<dbReference type="InterPro" id="IPR036938">
    <property type="entry name" value="PAP2/HPO_sf"/>
</dbReference>
<accession>A0ABR6VYT2</accession>
<sequence length="275" mass="30272">MRFILLLVALLYLTRATVSAAVVKPDSLQTPVDSFRWQPAPKPSWVKQHHKLLLKSASVLAVTGLFISTYQHYDRRVQDFSQQNRTFVSDGTARLIQPMGTALPLQATFASMLAVGALAKRPKMREAAVVGLGSFYLNALVTDKLKKTFQRHRPSSTEDSHLFEGADGDGRNTSFPSSHTSTAFAAATALASVYHDSKWIPTVAYGMATLVGLSRINDNKHWASDVLAGAALGYITGKATYWGYHKVKKHWQKPSWVVSPAWQPGQTGLNASLRF</sequence>
<comment type="caution">
    <text evidence="4">The sequence shown here is derived from an EMBL/GenBank/DDBJ whole genome shotgun (WGS) entry which is preliminary data.</text>
</comment>
<dbReference type="SMART" id="SM00014">
    <property type="entry name" value="acidPPc"/>
    <property type="match status" value="1"/>
</dbReference>
<name>A0ABR6VYT2_9BACT</name>
<feature type="compositionally biased region" description="Basic and acidic residues" evidence="1">
    <location>
        <begin position="155"/>
        <end position="170"/>
    </location>
</feature>
<evidence type="ECO:0000256" key="1">
    <source>
        <dbReference type="SAM" id="MobiDB-lite"/>
    </source>
</evidence>
<dbReference type="Proteomes" id="UP000659698">
    <property type="component" value="Unassembled WGS sequence"/>
</dbReference>
<dbReference type="PANTHER" id="PTHR14969">
    <property type="entry name" value="SPHINGOSINE-1-PHOSPHATE PHOSPHOHYDROLASE"/>
    <property type="match status" value="1"/>
</dbReference>
<dbReference type="InterPro" id="IPR000326">
    <property type="entry name" value="PAP2/HPO"/>
</dbReference>